<dbReference type="FunFam" id="1.10.472.10:FF:000040">
    <property type="entry name" value="D6-type cyclin"/>
    <property type="match status" value="1"/>
</dbReference>
<dbReference type="InterPro" id="IPR004367">
    <property type="entry name" value="Cyclin_C-dom"/>
</dbReference>
<keyword evidence="3" id="KW-0195">Cyclin</keyword>
<dbReference type="CDD" id="cd20544">
    <property type="entry name" value="CYCLIN_AtCycD-like_rpt2"/>
    <property type="match status" value="1"/>
</dbReference>
<dbReference type="FunFam" id="1.10.472.10:FF:000034">
    <property type="entry name" value="D2/4-type cyclin"/>
    <property type="match status" value="1"/>
</dbReference>
<name>A0A2I0KYW1_PUNGR</name>
<dbReference type="SUPFAM" id="SSF47954">
    <property type="entry name" value="Cyclin-like"/>
    <property type="match status" value="2"/>
</dbReference>
<organism evidence="5 6">
    <name type="scientific">Punica granatum</name>
    <name type="common">Pomegranate</name>
    <dbReference type="NCBI Taxonomy" id="22663"/>
    <lineage>
        <taxon>Eukaryota</taxon>
        <taxon>Viridiplantae</taxon>
        <taxon>Streptophyta</taxon>
        <taxon>Embryophyta</taxon>
        <taxon>Tracheophyta</taxon>
        <taxon>Spermatophyta</taxon>
        <taxon>Magnoliopsida</taxon>
        <taxon>eudicotyledons</taxon>
        <taxon>Gunneridae</taxon>
        <taxon>Pentapetalae</taxon>
        <taxon>rosids</taxon>
        <taxon>malvids</taxon>
        <taxon>Myrtales</taxon>
        <taxon>Lythraceae</taxon>
        <taxon>Punica</taxon>
    </lineage>
</organism>
<dbReference type="AlphaFoldDB" id="A0A2I0KYW1"/>
<dbReference type="PROSITE" id="PS00292">
    <property type="entry name" value="CYCLINS"/>
    <property type="match status" value="1"/>
</dbReference>
<dbReference type="CDD" id="cd20543">
    <property type="entry name" value="CYCLIN_AtCycD-like_rpt1"/>
    <property type="match status" value="1"/>
</dbReference>
<protein>
    <submittedName>
        <fullName evidence="5">Uncharacterized protein</fullName>
    </submittedName>
</protein>
<evidence type="ECO:0000256" key="2">
    <source>
        <dbReference type="ARBA" id="ARBA00022618"/>
    </source>
</evidence>
<dbReference type="Pfam" id="PF02984">
    <property type="entry name" value="Cyclin_C"/>
    <property type="match status" value="1"/>
</dbReference>
<comment type="caution">
    <text evidence="5">The sequence shown here is derived from an EMBL/GenBank/DDBJ whole genome shotgun (WGS) entry which is preliminary data.</text>
</comment>
<dbReference type="InterPro" id="IPR013763">
    <property type="entry name" value="Cyclin-like_dom"/>
</dbReference>
<dbReference type="InterPro" id="IPR039361">
    <property type="entry name" value="Cyclin"/>
</dbReference>
<dbReference type="OrthoDB" id="5590282at2759"/>
<dbReference type="STRING" id="22663.A0A2I0KYW1"/>
<evidence type="ECO:0000313" key="6">
    <source>
        <dbReference type="Proteomes" id="UP000233551"/>
    </source>
</evidence>
<dbReference type="InterPro" id="IPR006671">
    <property type="entry name" value="Cyclin_N"/>
</dbReference>
<dbReference type="Pfam" id="PF00134">
    <property type="entry name" value="Cyclin_N"/>
    <property type="match status" value="1"/>
</dbReference>
<comment type="similarity">
    <text evidence="1">Belongs to the cyclin family. Cyclin D subfamily.</text>
</comment>
<keyword evidence="6" id="KW-1185">Reference proteome</keyword>
<gene>
    <name evidence="5" type="ORF">CRG98_006124</name>
</gene>
<dbReference type="EMBL" id="PGOL01000272">
    <property type="protein sequence ID" value="PKI73543.1"/>
    <property type="molecule type" value="Genomic_DNA"/>
</dbReference>
<sequence length="354" mass="39127">MAPSFVDSPFSGLLCVEDNNSVFLFDDNESPRAVDSSDAAWHRQGSGFDDAGEGEHGQLSEREMLLSEEGLGGLLEKESQYMPDCEYVNRLRSGDLDIGARKEAVDWIRKVHAHFRFGPLSAYLSIGYFDRFLSAYELPKGKAWMTQLLAVACLSLAAKLEEIEIPLPLDLQADESKYIFEARTVERMELLVLSKLSWRMQAVTPFSFVDHFLRKINGDKMPTRATILKSIQIISSTIEVIEFLEFKPSDIAAAAAAISVEGESRTVDTTKAVLILSQHVEKERVLKCIGLIHDLVLTGCSTEGAATTTSVPQSPIGVLDASCLSYRSEETACGSCNDSSHHNTPQTKRTKLDR</sequence>
<dbReference type="InterPro" id="IPR048258">
    <property type="entry name" value="Cyclins_cyclin-box"/>
</dbReference>
<evidence type="ECO:0000256" key="1">
    <source>
        <dbReference type="ARBA" id="ARBA00009065"/>
    </source>
</evidence>
<accession>A0A2I0KYW1</accession>
<keyword evidence="4" id="KW-0131">Cell cycle</keyword>
<dbReference type="PANTHER" id="PTHR10177">
    <property type="entry name" value="CYCLINS"/>
    <property type="match status" value="1"/>
</dbReference>
<evidence type="ECO:0000256" key="3">
    <source>
        <dbReference type="ARBA" id="ARBA00023127"/>
    </source>
</evidence>
<dbReference type="GO" id="GO:0051301">
    <property type="term" value="P:cell division"/>
    <property type="evidence" value="ECO:0007669"/>
    <property type="project" value="UniProtKB-KW"/>
</dbReference>
<dbReference type="SMART" id="SM01332">
    <property type="entry name" value="Cyclin_C"/>
    <property type="match status" value="1"/>
</dbReference>
<reference evidence="5 6" key="1">
    <citation type="submission" date="2017-11" db="EMBL/GenBank/DDBJ databases">
        <title>De-novo sequencing of pomegranate (Punica granatum L.) genome.</title>
        <authorList>
            <person name="Akparov Z."/>
            <person name="Amiraslanov A."/>
            <person name="Hajiyeva S."/>
            <person name="Abbasov M."/>
            <person name="Kaur K."/>
            <person name="Hamwieh A."/>
            <person name="Solovyev V."/>
            <person name="Salamov A."/>
            <person name="Braich B."/>
            <person name="Kosarev P."/>
            <person name="Mahmoud A."/>
            <person name="Hajiyev E."/>
            <person name="Babayeva S."/>
            <person name="Izzatullayeva V."/>
            <person name="Mammadov A."/>
            <person name="Mammadov A."/>
            <person name="Sharifova S."/>
            <person name="Ojaghi J."/>
            <person name="Eynullazada K."/>
            <person name="Bayramov B."/>
            <person name="Abdulazimova A."/>
            <person name="Shahmuradov I."/>
        </authorList>
    </citation>
    <scope>NUCLEOTIDE SEQUENCE [LARGE SCALE GENOMIC DNA]</scope>
    <source>
        <strain evidence="6">cv. AG2017</strain>
        <tissue evidence="5">Leaf</tissue>
    </source>
</reference>
<dbReference type="SMART" id="SM00385">
    <property type="entry name" value="CYCLIN"/>
    <property type="match status" value="1"/>
</dbReference>
<dbReference type="InterPro" id="IPR036915">
    <property type="entry name" value="Cyclin-like_sf"/>
</dbReference>
<proteinExistence type="inferred from homology"/>
<keyword evidence="2" id="KW-0132">Cell division</keyword>
<dbReference type="Gene3D" id="1.10.472.10">
    <property type="entry name" value="Cyclin-like"/>
    <property type="match status" value="2"/>
</dbReference>
<dbReference type="Proteomes" id="UP000233551">
    <property type="component" value="Unassembled WGS sequence"/>
</dbReference>
<evidence type="ECO:0000313" key="5">
    <source>
        <dbReference type="EMBL" id="PKI73543.1"/>
    </source>
</evidence>
<evidence type="ECO:0000256" key="4">
    <source>
        <dbReference type="ARBA" id="ARBA00023306"/>
    </source>
</evidence>
<dbReference type="GeneID" id="116206145"/>